<keyword evidence="8" id="KW-0131">Cell cycle</keyword>
<dbReference type="InterPro" id="IPR008685">
    <property type="entry name" value="Centromere_Mis12"/>
</dbReference>
<protein>
    <submittedName>
        <fullName evidence="11">Mis12-domain-containing protein</fullName>
    </submittedName>
</protein>
<dbReference type="GO" id="GO:0005634">
    <property type="term" value="C:nucleus"/>
    <property type="evidence" value="ECO:0007669"/>
    <property type="project" value="InterPro"/>
</dbReference>
<gene>
    <name evidence="11" type="ORF">BXZ70DRAFT_977768</name>
</gene>
<dbReference type="Proteomes" id="UP000813824">
    <property type="component" value="Unassembled WGS sequence"/>
</dbReference>
<comment type="similarity">
    <text evidence="2">Belongs to the mis12 family.</text>
</comment>
<evidence type="ECO:0000256" key="7">
    <source>
        <dbReference type="ARBA" id="ARBA00023054"/>
    </source>
</evidence>
<keyword evidence="3" id="KW-0158">Chromosome</keyword>
<evidence type="ECO:0000256" key="8">
    <source>
        <dbReference type="ARBA" id="ARBA00023306"/>
    </source>
</evidence>
<organism evidence="11 12">
    <name type="scientific">Cristinia sonorae</name>
    <dbReference type="NCBI Taxonomy" id="1940300"/>
    <lineage>
        <taxon>Eukaryota</taxon>
        <taxon>Fungi</taxon>
        <taxon>Dikarya</taxon>
        <taxon>Basidiomycota</taxon>
        <taxon>Agaricomycotina</taxon>
        <taxon>Agaricomycetes</taxon>
        <taxon>Agaricomycetidae</taxon>
        <taxon>Agaricales</taxon>
        <taxon>Pleurotineae</taxon>
        <taxon>Stephanosporaceae</taxon>
        <taxon>Cristinia</taxon>
    </lineage>
</organism>
<proteinExistence type="inferred from homology"/>
<feature type="region of interest" description="Disordered" evidence="10">
    <location>
        <begin position="231"/>
        <end position="250"/>
    </location>
</feature>
<sequence length="289" mass="32159">MAASSQLVPELLGFVPQFLLDDIVDTANDEVRRAVDAMEGFLRRWVASRAQKVGEWDHNQDIEQGLVAFQTLLYNHVDIAFDYFEVWSMRNIFAVRPGLPIVAPHQQGLNLDHTPDEEGALLAEIEELRRKINTQRKLNRLFSLAARASAAQRVHAESRLTRLSFLRSPHLQSLHTLLPDSFTNMYAAVASLPPHDHAPARSPADPGKRPWETSKSGYLSWARDQLVARTKGEENGDGDGDGRGQGSSAVGALVASADQVARVEDVKAILATGQQRQRQQQQDVQMDVR</sequence>
<evidence type="ECO:0000313" key="11">
    <source>
        <dbReference type="EMBL" id="KAH8089874.1"/>
    </source>
</evidence>
<name>A0A8K0UHP3_9AGAR</name>
<evidence type="ECO:0000256" key="6">
    <source>
        <dbReference type="ARBA" id="ARBA00022838"/>
    </source>
</evidence>
<evidence type="ECO:0000313" key="12">
    <source>
        <dbReference type="Proteomes" id="UP000813824"/>
    </source>
</evidence>
<keyword evidence="12" id="KW-1185">Reference proteome</keyword>
<keyword evidence="7" id="KW-0175">Coiled coil</keyword>
<comment type="caution">
    <text evidence="11">The sequence shown here is derived from an EMBL/GenBank/DDBJ whole genome shotgun (WGS) entry which is preliminary data.</text>
</comment>
<reference evidence="11" key="1">
    <citation type="journal article" date="2021" name="New Phytol.">
        <title>Evolutionary innovations through gain and loss of genes in the ectomycorrhizal Boletales.</title>
        <authorList>
            <person name="Wu G."/>
            <person name="Miyauchi S."/>
            <person name="Morin E."/>
            <person name="Kuo A."/>
            <person name="Drula E."/>
            <person name="Varga T."/>
            <person name="Kohler A."/>
            <person name="Feng B."/>
            <person name="Cao Y."/>
            <person name="Lipzen A."/>
            <person name="Daum C."/>
            <person name="Hundley H."/>
            <person name="Pangilinan J."/>
            <person name="Johnson J."/>
            <person name="Barry K."/>
            <person name="LaButti K."/>
            <person name="Ng V."/>
            <person name="Ahrendt S."/>
            <person name="Min B."/>
            <person name="Choi I.G."/>
            <person name="Park H."/>
            <person name="Plett J.M."/>
            <person name="Magnuson J."/>
            <person name="Spatafora J.W."/>
            <person name="Nagy L.G."/>
            <person name="Henrissat B."/>
            <person name="Grigoriev I.V."/>
            <person name="Yang Z.L."/>
            <person name="Xu J."/>
            <person name="Martin F.M."/>
        </authorList>
    </citation>
    <scope>NUCLEOTIDE SEQUENCE</scope>
    <source>
        <strain evidence="11">KKN 215</strain>
    </source>
</reference>
<evidence type="ECO:0000256" key="3">
    <source>
        <dbReference type="ARBA" id="ARBA00022454"/>
    </source>
</evidence>
<evidence type="ECO:0000256" key="5">
    <source>
        <dbReference type="ARBA" id="ARBA00022776"/>
    </source>
</evidence>
<dbReference type="PANTHER" id="PTHR14527:SF2">
    <property type="entry name" value="PROTEIN MIS12 HOMOLOG"/>
    <property type="match status" value="1"/>
</dbReference>
<accession>A0A8K0UHP3</accession>
<dbReference type="AlphaFoldDB" id="A0A8K0UHP3"/>
<keyword evidence="4" id="KW-0132">Cell division</keyword>
<evidence type="ECO:0000256" key="1">
    <source>
        <dbReference type="ARBA" id="ARBA00004629"/>
    </source>
</evidence>
<dbReference type="GO" id="GO:0051301">
    <property type="term" value="P:cell division"/>
    <property type="evidence" value="ECO:0007669"/>
    <property type="project" value="UniProtKB-KW"/>
</dbReference>
<dbReference type="GO" id="GO:0051382">
    <property type="term" value="P:kinetochore assembly"/>
    <property type="evidence" value="ECO:0007669"/>
    <property type="project" value="TreeGrafter"/>
</dbReference>
<keyword evidence="5" id="KW-0498">Mitosis</keyword>
<keyword evidence="9" id="KW-0137">Centromere</keyword>
<evidence type="ECO:0000256" key="4">
    <source>
        <dbReference type="ARBA" id="ARBA00022618"/>
    </source>
</evidence>
<keyword evidence="6" id="KW-0995">Kinetochore</keyword>
<evidence type="ECO:0000256" key="9">
    <source>
        <dbReference type="ARBA" id="ARBA00023328"/>
    </source>
</evidence>
<dbReference type="OrthoDB" id="1884855at2759"/>
<dbReference type="GO" id="GO:0000444">
    <property type="term" value="C:MIS12/MIND type complex"/>
    <property type="evidence" value="ECO:0007669"/>
    <property type="project" value="TreeGrafter"/>
</dbReference>
<evidence type="ECO:0000256" key="2">
    <source>
        <dbReference type="ARBA" id="ARBA00008643"/>
    </source>
</evidence>
<feature type="region of interest" description="Disordered" evidence="10">
    <location>
        <begin position="194"/>
        <end position="214"/>
    </location>
</feature>
<comment type="subcellular location">
    <subcellularLocation>
        <location evidence="1">Chromosome</location>
        <location evidence="1">Centromere</location>
        <location evidence="1">Kinetochore</location>
    </subcellularLocation>
</comment>
<dbReference type="GO" id="GO:0000070">
    <property type="term" value="P:mitotic sister chromatid segregation"/>
    <property type="evidence" value="ECO:0007669"/>
    <property type="project" value="TreeGrafter"/>
</dbReference>
<dbReference type="PANTHER" id="PTHR14527">
    <property type="entry name" value="PROTEIN MIS12 HOMOLOG"/>
    <property type="match status" value="1"/>
</dbReference>
<evidence type="ECO:0000256" key="10">
    <source>
        <dbReference type="SAM" id="MobiDB-lite"/>
    </source>
</evidence>
<dbReference type="EMBL" id="JAEVFJ010000038">
    <property type="protein sequence ID" value="KAH8089874.1"/>
    <property type="molecule type" value="Genomic_DNA"/>
</dbReference>
<dbReference type="Pfam" id="PF05859">
    <property type="entry name" value="Mis12"/>
    <property type="match status" value="1"/>
</dbReference>